<protein>
    <recommendedName>
        <fullName evidence="3">Peptidase M23</fullName>
    </recommendedName>
</protein>
<accession>A0A381S9J9</accession>
<evidence type="ECO:0000256" key="1">
    <source>
        <dbReference type="SAM" id="Coils"/>
    </source>
</evidence>
<sequence>MRFVLTILFLFSLLGDGMLFAQSKEALERKRQELTSDIKQIEKLIDNSLNKKRTLVTNLENLKFKIDLQKKLIINTNNQLNIIVDEIERNTIELNQLLKKQKKVKEDYASTILKSYKHKSKLNRIMFVFSANNFTQAYKRLQYYKQYVKYKDKQIQQIRLNTKLIDDILKKLDEQKTQKQDLILANEKIKINLDKENLTQKNMIADIRSDEKRFINQIKIKQKQAQEIDKQIEKIIAEATARA</sequence>
<keyword evidence="1" id="KW-0175">Coiled coil</keyword>
<dbReference type="AlphaFoldDB" id="A0A381S9J9"/>
<reference evidence="2" key="1">
    <citation type="submission" date="2018-05" db="EMBL/GenBank/DDBJ databases">
        <authorList>
            <person name="Lanie J.A."/>
            <person name="Ng W.-L."/>
            <person name="Kazmierczak K.M."/>
            <person name="Andrzejewski T.M."/>
            <person name="Davidsen T.M."/>
            <person name="Wayne K.J."/>
            <person name="Tettelin H."/>
            <person name="Glass J.I."/>
            <person name="Rusch D."/>
            <person name="Podicherti R."/>
            <person name="Tsui H.-C.T."/>
            <person name="Winkler M.E."/>
        </authorList>
    </citation>
    <scope>NUCLEOTIDE SEQUENCE</scope>
</reference>
<organism evidence="2">
    <name type="scientific">marine metagenome</name>
    <dbReference type="NCBI Taxonomy" id="408172"/>
    <lineage>
        <taxon>unclassified sequences</taxon>
        <taxon>metagenomes</taxon>
        <taxon>ecological metagenomes</taxon>
    </lineage>
</organism>
<name>A0A381S9J9_9ZZZZ</name>
<gene>
    <name evidence="2" type="ORF">METZ01_LOCUS53023</name>
</gene>
<dbReference type="EMBL" id="UINC01002773">
    <property type="protein sequence ID" value="SVA00169.1"/>
    <property type="molecule type" value="Genomic_DNA"/>
</dbReference>
<feature type="coiled-coil region" evidence="1">
    <location>
        <begin position="24"/>
        <end position="51"/>
    </location>
</feature>
<dbReference type="Gene3D" id="6.10.250.3150">
    <property type="match status" value="1"/>
</dbReference>
<evidence type="ECO:0000313" key="2">
    <source>
        <dbReference type="EMBL" id="SVA00169.1"/>
    </source>
</evidence>
<feature type="non-terminal residue" evidence="2">
    <location>
        <position position="243"/>
    </location>
</feature>
<proteinExistence type="predicted"/>
<evidence type="ECO:0008006" key="3">
    <source>
        <dbReference type="Google" id="ProtNLM"/>
    </source>
</evidence>